<dbReference type="Gene3D" id="2.60.40.1180">
    <property type="entry name" value="Golgi alpha-mannosidase II"/>
    <property type="match status" value="1"/>
</dbReference>
<comment type="similarity">
    <text evidence="1">Belongs to the glycosyl hydrolase 13 family.</text>
</comment>
<keyword evidence="3" id="KW-0326">Glycosidase</keyword>
<feature type="domain" description="Glycosyl hydrolase family 13 catalytic" evidence="4">
    <location>
        <begin position="18"/>
        <end position="400"/>
    </location>
</feature>
<reference evidence="5 6" key="1">
    <citation type="submission" date="2017-11" db="EMBL/GenBank/DDBJ databases">
        <title>Evolution of Phototrophy in the Chloroflexi Phylum Driven by Horizontal Gene Transfer.</title>
        <authorList>
            <person name="Ward L.M."/>
            <person name="Hemp J."/>
            <person name="Shih P.M."/>
            <person name="Mcglynn S.E."/>
            <person name="Fischer W."/>
        </authorList>
    </citation>
    <scope>NUCLEOTIDE SEQUENCE [LARGE SCALE GENOMIC DNA]</scope>
    <source>
        <strain evidence="5">CP2_2F</strain>
    </source>
</reference>
<dbReference type="Proteomes" id="UP000228921">
    <property type="component" value="Unassembled WGS sequence"/>
</dbReference>
<dbReference type="AlphaFoldDB" id="A0A2M8NYN5"/>
<evidence type="ECO:0000313" key="5">
    <source>
        <dbReference type="EMBL" id="PJF30410.1"/>
    </source>
</evidence>
<evidence type="ECO:0000259" key="4">
    <source>
        <dbReference type="SMART" id="SM00642"/>
    </source>
</evidence>
<dbReference type="PANTHER" id="PTHR10357">
    <property type="entry name" value="ALPHA-AMYLASE FAMILY MEMBER"/>
    <property type="match status" value="1"/>
</dbReference>
<dbReference type="InterPro" id="IPR013780">
    <property type="entry name" value="Glyco_hydro_b"/>
</dbReference>
<dbReference type="SUPFAM" id="SSF51445">
    <property type="entry name" value="(Trans)glycosidases"/>
    <property type="match status" value="1"/>
</dbReference>
<dbReference type="Pfam" id="PF00128">
    <property type="entry name" value="Alpha-amylase"/>
    <property type="match status" value="1"/>
</dbReference>
<dbReference type="InterPro" id="IPR045857">
    <property type="entry name" value="O16G_dom_2"/>
</dbReference>
<proteinExistence type="inferred from homology"/>
<gene>
    <name evidence="5" type="ORF">CUN51_07760</name>
</gene>
<comment type="caution">
    <text evidence="5">The sequence shown here is derived from an EMBL/GenBank/DDBJ whole genome shotgun (WGS) entry which is preliminary data.</text>
</comment>
<evidence type="ECO:0000313" key="6">
    <source>
        <dbReference type="Proteomes" id="UP000228921"/>
    </source>
</evidence>
<keyword evidence="2" id="KW-0378">Hydrolase</keyword>
<dbReference type="FunFam" id="3.90.400.10:FF:000002">
    <property type="entry name" value="Sucrose isomerase"/>
    <property type="match status" value="1"/>
</dbReference>
<dbReference type="GO" id="GO:0004556">
    <property type="term" value="F:alpha-amylase activity"/>
    <property type="evidence" value="ECO:0007669"/>
    <property type="project" value="TreeGrafter"/>
</dbReference>
<evidence type="ECO:0000256" key="2">
    <source>
        <dbReference type="ARBA" id="ARBA00022801"/>
    </source>
</evidence>
<protein>
    <submittedName>
        <fullName evidence="5">Alpha-amylase</fullName>
    </submittedName>
</protein>
<dbReference type="PANTHER" id="PTHR10357:SF179">
    <property type="entry name" value="NEUTRAL AND BASIC AMINO ACID TRANSPORT PROTEIN RBAT"/>
    <property type="match status" value="1"/>
</dbReference>
<dbReference type="EMBL" id="PGTK01000010">
    <property type="protein sequence ID" value="PJF30410.1"/>
    <property type="molecule type" value="Genomic_DNA"/>
</dbReference>
<dbReference type="InterPro" id="IPR017853">
    <property type="entry name" value="GH"/>
</dbReference>
<dbReference type="InterPro" id="IPR006047">
    <property type="entry name" value="GH13_cat_dom"/>
</dbReference>
<organism evidence="5 6">
    <name type="scientific">Candidatus Thermofonsia Clade 1 bacterium</name>
    <dbReference type="NCBI Taxonomy" id="2364210"/>
    <lineage>
        <taxon>Bacteria</taxon>
        <taxon>Bacillati</taxon>
        <taxon>Chloroflexota</taxon>
        <taxon>Candidatus Thermofontia</taxon>
        <taxon>Candidatus Thermofonsia Clade 1</taxon>
    </lineage>
</organism>
<dbReference type="Gene3D" id="3.20.20.80">
    <property type="entry name" value="Glycosidases"/>
    <property type="match status" value="2"/>
</dbReference>
<evidence type="ECO:0000256" key="3">
    <source>
        <dbReference type="ARBA" id="ARBA00023295"/>
    </source>
</evidence>
<sequence length="540" mass="61591">MTDQTSELLWWQRGVIYQIYPRSFMDANGDGIGDLRGVIQKLDYLAETLGVDAIWLSPFYPSPMADFGYDVADYCDVDPIFGTLADFDELLAAAHGRGMKVIVDLVPNHTSDQHPWFKESRSSRDNPKRNWYVWADPKPDGSPPNNWLSVFGGSAWEFDPHTGQYYLHSFLKEQPDLNWRNPEVKAAMFDVMRFWLRRGVDGFRVDVAHFLMKDPELRDNPLSQGGLALYKPMGDYDSQIHLYDKGHPDNHALYREFRAVLDEFEAISPRMSVGEIHISDWHEWATYYGQNNDELHMPFNFALINAPWRADVVREVVESVERVLNRGQQPNYVFSNHDEHRIASRIGEQAARACMMLLLTLRGTPTMYYGDEIGMVNGEIPPELAQDPWGKRVQGLGLGRDPERTPMQWDDSPNAGFSPSGVRTWLPVNPDYPTRNVKVQLADPRSMLNLTRALLKLRRESPALHGGAYRTLSGDAHTYVFERTAGDQRFAVAINFTEEAREVALPSRGEVAISTEMDRAAEPTAERLTLRPYEGVIVRL</sequence>
<name>A0A2M8NYN5_9CHLR</name>
<dbReference type="GO" id="GO:0009313">
    <property type="term" value="P:oligosaccharide catabolic process"/>
    <property type="evidence" value="ECO:0007669"/>
    <property type="project" value="TreeGrafter"/>
</dbReference>
<dbReference type="SMART" id="SM00642">
    <property type="entry name" value="Aamy"/>
    <property type="match status" value="1"/>
</dbReference>
<accession>A0A2M8NYN5</accession>
<dbReference type="Gene3D" id="3.90.400.10">
    <property type="entry name" value="Oligo-1,6-glucosidase, Domain 2"/>
    <property type="match status" value="1"/>
</dbReference>
<evidence type="ECO:0000256" key="1">
    <source>
        <dbReference type="ARBA" id="ARBA00008061"/>
    </source>
</evidence>
<dbReference type="SUPFAM" id="SSF51011">
    <property type="entry name" value="Glycosyl hydrolase domain"/>
    <property type="match status" value="1"/>
</dbReference>
<dbReference type="CDD" id="cd11331">
    <property type="entry name" value="AmyAc_OligoGlu_like"/>
    <property type="match status" value="1"/>
</dbReference>